<evidence type="ECO:0000313" key="3">
    <source>
        <dbReference type="Proteomes" id="UP000305674"/>
    </source>
</evidence>
<name>A0A4U1BKC6_9GAMM</name>
<organism evidence="2 3">
    <name type="scientific">Ferrimonas sediminicola</name>
    <dbReference type="NCBI Taxonomy" id="2569538"/>
    <lineage>
        <taxon>Bacteria</taxon>
        <taxon>Pseudomonadati</taxon>
        <taxon>Pseudomonadota</taxon>
        <taxon>Gammaproteobacteria</taxon>
        <taxon>Alteromonadales</taxon>
        <taxon>Ferrimonadaceae</taxon>
        <taxon>Ferrimonas</taxon>
    </lineage>
</organism>
<dbReference type="EMBL" id="SWCI01000002">
    <property type="protein sequence ID" value="TKB50550.1"/>
    <property type="molecule type" value="Genomic_DNA"/>
</dbReference>
<feature type="chain" id="PRO_5020512728" evidence="1">
    <location>
        <begin position="35"/>
        <end position="69"/>
    </location>
</feature>
<gene>
    <name evidence="2" type="ORF">FCL40_05210</name>
</gene>
<dbReference type="SUPFAM" id="SSF48695">
    <property type="entry name" value="Multiheme cytochromes"/>
    <property type="match status" value="1"/>
</dbReference>
<dbReference type="Proteomes" id="UP000305674">
    <property type="component" value="Unassembled WGS sequence"/>
</dbReference>
<dbReference type="InterPro" id="IPR036280">
    <property type="entry name" value="Multihaem_cyt_sf"/>
</dbReference>
<keyword evidence="3" id="KW-1185">Reference proteome</keyword>
<dbReference type="RefSeq" id="WP_136852026.1">
    <property type="nucleotide sequence ID" value="NZ_SWCI01000002.1"/>
</dbReference>
<evidence type="ECO:0000256" key="1">
    <source>
        <dbReference type="SAM" id="SignalP"/>
    </source>
</evidence>
<keyword evidence="1" id="KW-0732">Signal</keyword>
<protein>
    <submittedName>
        <fullName evidence="2">Uncharacterized protein</fullName>
    </submittedName>
</protein>
<feature type="signal peptide" evidence="1">
    <location>
        <begin position="1"/>
        <end position="34"/>
    </location>
</feature>
<reference evidence="2 3" key="1">
    <citation type="submission" date="2019-04" db="EMBL/GenBank/DDBJ databases">
        <authorList>
            <person name="Hwang J.C."/>
        </authorList>
    </citation>
    <scope>NUCLEOTIDE SEQUENCE [LARGE SCALE GENOMIC DNA]</scope>
    <source>
        <strain evidence="2 3">IMCC35001</strain>
    </source>
</reference>
<sequence length="69" mass="7378">MSKLRYLPRPIPWAVVLSLPLMLAALILVPPALADEADCHSCHGTEAMAESGHLDAQGMSCLSCHQGHD</sequence>
<accession>A0A4U1BKC6</accession>
<evidence type="ECO:0000313" key="2">
    <source>
        <dbReference type="EMBL" id="TKB50550.1"/>
    </source>
</evidence>
<dbReference type="AlphaFoldDB" id="A0A4U1BKC6"/>
<proteinExistence type="predicted"/>
<dbReference type="OrthoDB" id="9905341at2"/>
<comment type="caution">
    <text evidence="2">The sequence shown here is derived from an EMBL/GenBank/DDBJ whole genome shotgun (WGS) entry which is preliminary data.</text>
</comment>